<dbReference type="PANTHER" id="PTHR11439:SF511">
    <property type="match status" value="1"/>
</dbReference>
<proteinExistence type="predicted"/>
<gene>
    <name evidence="1" type="primary">RE2</name>
    <name evidence="1" type="ORF">TNCV_2878611</name>
</gene>
<comment type="caution">
    <text evidence="1">The sequence shown here is derived from an EMBL/GenBank/DDBJ whole genome shotgun (WGS) entry which is preliminary data.</text>
</comment>
<accession>A0A8X6W2B0</accession>
<evidence type="ECO:0000313" key="2">
    <source>
        <dbReference type="Proteomes" id="UP000887159"/>
    </source>
</evidence>
<dbReference type="Proteomes" id="UP000887159">
    <property type="component" value="Unassembled WGS sequence"/>
</dbReference>
<keyword evidence="2" id="KW-1185">Reference proteome</keyword>
<protein>
    <submittedName>
        <fullName evidence="1">Retrovirus-related Pol polyprotein from transposon RE2</fullName>
    </submittedName>
</protein>
<reference evidence="1" key="1">
    <citation type="submission" date="2020-08" db="EMBL/GenBank/DDBJ databases">
        <title>Multicomponent nature underlies the extraordinary mechanical properties of spider dragline silk.</title>
        <authorList>
            <person name="Kono N."/>
            <person name="Nakamura H."/>
            <person name="Mori M."/>
            <person name="Yoshida Y."/>
            <person name="Ohtoshi R."/>
            <person name="Malay A.D."/>
            <person name="Moran D.A.P."/>
            <person name="Tomita M."/>
            <person name="Numata K."/>
            <person name="Arakawa K."/>
        </authorList>
    </citation>
    <scope>NUCLEOTIDE SEQUENCE</scope>
</reference>
<dbReference type="AlphaFoldDB" id="A0A8X6W2B0"/>
<dbReference type="PANTHER" id="PTHR11439">
    <property type="entry name" value="GAG-POL-RELATED RETROTRANSPOSON"/>
    <property type="match status" value="1"/>
</dbReference>
<name>A0A8X6W2B0_TRICX</name>
<evidence type="ECO:0000313" key="1">
    <source>
        <dbReference type="EMBL" id="GFY26531.1"/>
    </source>
</evidence>
<sequence length="165" mass="19008">MGKTKKLLGIEFEELGNSLLIHQRSYIRRLCEIYEKYKYPVSSLPITKGQVLSKLDSPKTSEKILSVPYRNLIGSLSFIAIRTRPDIMYAVNVLSQFQANPGIKHWNCLLRLLGYLKYTQEYKLELSKVKSLKLRCYSDSDFATNRDDRVSMGGFITFIDETPIS</sequence>
<dbReference type="EMBL" id="BMAU01021376">
    <property type="protein sequence ID" value="GFY26531.1"/>
    <property type="molecule type" value="Genomic_DNA"/>
</dbReference>
<organism evidence="1 2">
    <name type="scientific">Trichonephila clavipes</name>
    <name type="common">Golden silk orbweaver</name>
    <name type="synonym">Nephila clavipes</name>
    <dbReference type="NCBI Taxonomy" id="2585209"/>
    <lineage>
        <taxon>Eukaryota</taxon>
        <taxon>Metazoa</taxon>
        <taxon>Ecdysozoa</taxon>
        <taxon>Arthropoda</taxon>
        <taxon>Chelicerata</taxon>
        <taxon>Arachnida</taxon>
        <taxon>Araneae</taxon>
        <taxon>Araneomorphae</taxon>
        <taxon>Entelegynae</taxon>
        <taxon>Araneoidea</taxon>
        <taxon>Nephilidae</taxon>
        <taxon>Trichonephila</taxon>
    </lineage>
</organism>